<organism evidence="1 2">
    <name type="scientific">Acidithiobacillus ferruginosus</name>
    <dbReference type="NCBI Taxonomy" id="3063951"/>
    <lineage>
        <taxon>Bacteria</taxon>
        <taxon>Pseudomonadati</taxon>
        <taxon>Pseudomonadota</taxon>
        <taxon>Acidithiobacillia</taxon>
        <taxon>Acidithiobacillales</taxon>
        <taxon>Acidithiobacillaceae</taxon>
        <taxon>Acidithiobacillus</taxon>
    </lineage>
</organism>
<dbReference type="EMBL" id="CP130946">
    <property type="protein sequence ID" value="XRP74041.1"/>
    <property type="molecule type" value="Genomic_DNA"/>
</dbReference>
<dbReference type="Proteomes" id="UP001196097">
    <property type="component" value="Chromosome"/>
</dbReference>
<keyword evidence="2" id="KW-1185">Reference proteome</keyword>
<protein>
    <submittedName>
        <fullName evidence="1">SPOR domain-containing protein</fullName>
    </submittedName>
</protein>
<gene>
    <name evidence="1" type="ORF">HF292_005165</name>
</gene>
<evidence type="ECO:0000313" key="1">
    <source>
        <dbReference type="EMBL" id="XRP74041.1"/>
    </source>
</evidence>
<reference evidence="1 2" key="1">
    <citation type="journal article" date="2021" name="ISME J.">
        <title>Genomic evolution of the class Acidithiobacillia: deep-branching Proteobacteria living in extreme acidic conditions.</title>
        <authorList>
            <person name="Moya-Beltran A."/>
            <person name="Beard S."/>
            <person name="Rojas-Villalobos C."/>
            <person name="Issotta F."/>
            <person name="Gallardo Y."/>
            <person name="Ulloa R."/>
            <person name="Giaveno A."/>
            <person name="Degli Esposti M."/>
            <person name="Johnson D.B."/>
            <person name="Quatrini R."/>
        </authorList>
    </citation>
    <scope>NUCLEOTIDE SEQUENCE [LARGE SCALE GENOMIC DNA]</scope>
    <source>
        <strain evidence="1 2">CF3</strain>
    </source>
</reference>
<name>A0ACD5IKA1_9PROT</name>
<accession>A0ACD5IKA1</accession>
<proteinExistence type="predicted"/>
<sequence>MTSDEISKTQKQQRRLNRVIIVALLLLVVVATGVYWNHSERHDESASKALQSSGASVFLSLPQPIAVLSPVNSTKPTAAVITPTISTRSATAINTSANPIVSPTVIAKGSRRSPVRQKIVAANPRPTPSPVPVLTRPALTQKSAPPTHKAPTAPAPAVDNTCSNAGWYVQLGAFGRSSMATDLAKLIKSRGFSTCIGTLPQNHLYRVLVGPVPNRIAADTVTQRIANLTKHQGYPQYWSPVR</sequence>
<evidence type="ECO:0000313" key="2">
    <source>
        <dbReference type="Proteomes" id="UP001196097"/>
    </source>
</evidence>